<evidence type="ECO:0000313" key="3">
    <source>
        <dbReference type="Proteomes" id="UP000297239"/>
    </source>
</evidence>
<proteinExistence type="predicted"/>
<evidence type="ECO:0000313" key="2">
    <source>
        <dbReference type="EMBL" id="TGK73363.1"/>
    </source>
</evidence>
<dbReference type="OrthoDB" id="347388at2"/>
<name>A0A6N4Q642_9LEPT</name>
<dbReference type="Proteomes" id="UP000297239">
    <property type="component" value="Unassembled WGS sequence"/>
</dbReference>
<evidence type="ECO:0000313" key="1">
    <source>
        <dbReference type="EMBL" id="TGK73361.1"/>
    </source>
</evidence>
<comment type="caution">
    <text evidence="1">The sequence shown here is derived from an EMBL/GenBank/DDBJ whole genome shotgun (WGS) entry which is preliminary data.</text>
</comment>
<sequence length="78" mass="8992">MSLIMFLQWNCKTEYKNAPELCLIALARTNSLLEKDLEDLNSGKISEARYMELRNMRESGAFGLCMVSLLKREQNGNF</sequence>
<keyword evidence="3" id="KW-1185">Reference proteome</keyword>
<dbReference type="RefSeq" id="WP_135632471.1">
    <property type="nucleotide sequence ID" value="NZ_JAMQPQ010000018.1"/>
</dbReference>
<accession>A0A6N4Q642</accession>
<reference evidence="1" key="1">
    <citation type="journal article" date="2019" name="PLoS Negl. Trop. Dis.">
        <title>Revisiting the worldwide diversity of Leptospira species in the environment.</title>
        <authorList>
            <person name="Vincent A.T."/>
            <person name="Schiettekatte O."/>
            <person name="Bourhy P."/>
            <person name="Veyrier F.J."/>
            <person name="Picardeau M."/>
        </authorList>
    </citation>
    <scope>NUCLEOTIDE SEQUENCE [LARGE SCALE GENOMIC DNA]</scope>
    <source>
        <strain evidence="1">201800293</strain>
    </source>
</reference>
<organism evidence="1 3">
    <name type="scientific">Leptospira kanakyensis</name>
    <dbReference type="NCBI Taxonomy" id="2484968"/>
    <lineage>
        <taxon>Bacteria</taxon>
        <taxon>Pseudomonadati</taxon>
        <taxon>Spirochaetota</taxon>
        <taxon>Spirochaetia</taxon>
        <taxon>Leptospirales</taxon>
        <taxon>Leptospiraceae</taxon>
        <taxon>Leptospira</taxon>
    </lineage>
</organism>
<dbReference type="AlphaFoldDB" id="A0A6N4Q642"/>
<dbReference type="EMBL" id="RQFF01000013">
    <property type="protein sequence ID" value="TGK73363.1"/>
    <property type="molecule type" value="Genomic_DNA"/>
</dbReference>
<dbReference type="EMBL" id="RQFF01000013">
    <property type="protein sequence ID" value="TGK73361.1"/>
    <property type="molecule type" value="Genomic_DNA"/>
</dbReference>
<gene>
    <name evidence="1" type="ORF">EHQ18_05960</name>
    <name evidence="2" type="ORF">EHQ18_05970</name>
</gene>
<protein>
    <submittedName>
        <fullName evidence="1">Uncharacterized protein</fullName>
    </submittedName>
</protein>